<dbReference type="EMBL" id="CAJVQC010001676">
    <property type="protein sequence ID" value="CAG8498512.1"/>
    <property type="molecule type" value="Genomic_DNA"/>
</dbReference>
<name>A0ACA9KXM0_9GLOM</name>
<evidence type="ECO:0000313" key="2">
    <source>
        <dbReference type="Proteomes" id="UP000789920"/>
    </source>
</evidence>
<sequence>MTLNSLYSHYLILRMIIVVLLIPLETYDERLQATDIELPCLNEPPNVEENSDDKTTEKSGPLYPVIQRIDFKIWKELTE</sequence>
<accession>A0ACA9KXM0</accession>
<dbReference type="Proteomes" id="UP000789920">
    <property type="component" value="Unassembled WGS sequence"/>
</dbReference>
<protein>
    <submittedName>
        <fullName evidence="1">26299_t:CDS:1</fullName>
    </submittedName>
</protein>
<comment type="caution">
    <text evidence="1">The sequence shown here is derived from an EMBL/GenBank/DDBJ whole genome shotgun (WGS) entry which is preliminary data.</text>
</comment>
<evidence type="ECO:0000313" key="1">
    <source>
        <dbReference type="EMBL" id="CAG8498512.1"/>
    </source>
</evidence>
<keyword evidence="2" id="KW-1185">Reference proteome</keyword>
<proteinExistence type="predicted"/>
<organism evidence="1 2">
    <name type="scientific">Racocetra persica</name>
    <dbReference type="NCBI Taxonomy" id="160502"/>
    <lineage>
        <taxon>Eukaryota</taxon>
        <taxon>Fungi</taxon>
        <taxon>Fungi incertae sedis</taxon>
        <taxon>Mucoromycota</taxon>
        <taxon>Glomeromycotina</taxon>
        <taxon>Glomeromycetes</taxon>
        <taxon>Diversisporales</taxon>
        <taxon>Gigasporaceae</taxon>
        <taxon>Racocetra</taxon>
    </lineage>
</organism>
<gene>
    <name evidence="1" type="ORF">RPERSI_LOCUS1711</name>
</gene>
<reference evidence="1" key="1">
    <citation type="submission" date="2021-06" db="EMBL/GenBank/DDBJ databases">
        <authorList>
            <person name="Kallberg Y."/>
            <person name="Tangrot J."/>
            <person name="Rosling A."/>
        </authorList>
    </citation>
    <scope>NUCLEOTIDE SEQUENCE</scope>
    <source>
        <strain evidence="1">MA461A</strain>
    </source>
</reference>